<dbReference type="RefSeq" id="WP_174349274.1">
    <property type="nucleotide sequence ID" value="NZ_JAAMQE010000001.1"/>
</dbReference>
<organism evidence="1">
    <name type="scientific">Citrobacter farmeri</name>
    <dbReference type="NCBI Taxonomy" id="67824"/>
    <lineage>
        <taxon>Bacteria</taxon>
        <taxon>Pseudomonadati</taxon>
        <taxon>Pseudomonadota</taxon>
        <taxon>Gammaproteobacteria</taxon>
        <taxon>Enterobacterales</taxon>
        <taxon>Enterobacteriaceae</taxon>
        <taxon>Citrobacter</taxon>
    </lineage>
</organism>
<protein>
    <submittedName>
        <fullName evidence="1">Tail fiber assembly protein</fullName>
    </submittedName>
</protein>
<dbReference type="PANTHER" id="PTHR34413:SF1">
    <property type="entry name" value="CYTOPLASMIC PROTEIN"/>
    <property type="match status" value="1"/>
</dbReference>
<gene>
    <name evidence="1" type="ORF">I8Y00_000779</name>
</gene>
<name>A0A8H9NSG8_9ENTR</name>
<accession>A0A8H9NSG8</accession>
<reference evidence="1" key="1">
    <citation type="journal article" date="2018" name="Genome Biol.">
        <title>SKESA: strategic k-mer extension for scrupulous assemblies.</title>
        <authorList>
            <person name="Souvorov A."/>
            <person name="Agarwala R."/>
            <person name="Lipman D.J."/>
        </authorList>
    </citation>
    <scope>NUCLEOTIDE SEQUENCE</scope>
    <source>
        <strain evidence="1">YDC697-2</strain>
    </source>
</reference>
<dbReference type="InterPro" id="IPR051220">
    <property type="entry name" value="TFA_Chaperone"/>
</dbReference>
<dbReference type="EMBL" id="DACSDU010000002">
    <property type="protein sequence ID" value="HAT1584477.1"/>
    <property type="molecule type" value="Genomic_DNA"/>
</dbReference>
<comment type="caution">
    <text evidence="1">The sequence shown here is derived from an EMBL/GenBank/DDBJ whole genome shotgun (WGS) entry which is preliminary data.</text>
</comment>
<evidence type="ECO:0000313" key="1">
    <source>
        <dbReference type="EMBL" id="HAT1584477.1"/>
    </source>
</evidence>
<dbReference type="Proteomes" id="UP000864563">
    <property type="component" value="Unassembled WGS sequence"/>
</dbReference>
<reference evidence="1" key="2">
    <citation type="submission" date="2020-11" db="EMBL/GenBank/DDBJ databases">
        <authorList>
            <consortium name="NCBI Pathogen Detection Project"/>
        </authorList>
    </citation>
    <scope>NUCLEOTIDE SEQUENCE</scope>
    <source>
        <strain evidence="1">YDC697-2</strain>
    </source>
</reference>
<proteinExistence type="predicted"/>
<dbReference type="InterPro" id="IPR003458">
    <property type="entry name" value="Phage_T4_Gp38_tail_assem"/>
</dbReference>
<dbReference type="AlphaFoldDB" id="A0A8H9NSG8"/>
<dbReference type="Pfam" id="PF02413">
    <property type="entry name" value="Caudo_TAP"/>
    <property type="match status" value="1"/>
</dbReference>
<dbReference type="PANTHER" id="PTHR34413">
    <property type="entry name" value="PROPHAGE TAIL FIBER ASSEMBLY PROTEIN HOMOLOG TFAE-RELATED-RELATED"/>
    <property type="match status" value="1"/>
</dbReference>
<sequence length="141" mass="15751">MRKYNYDAVTNSFYPYSLKSEYEAVGMWPDTGVDVDESIFKEFTSSSPGKMRVAGDDGLPAWGDIPAPTHDELVEQAEAKRQSLLDEANKITADWRTELTLGIISDDDKAKLTEWMKYIKAVKAVDTSTAPDVIWPEKPAA</sequence>